<name>A0A0W0FX49_MONRR</name>
<dbReference type="Gene3D" id="1.20.1280.50">
    <property type="match status" value="1"/>
</dbReference>
<dbReference type="Proteomes" id="UP000054988">
    <property type="component" value="Unassembled WGS sequence"/>
</dbReference>
<dbReference type="EMBL" id="LATX01001532">
    <property type="protein sequence ID" value="KTB40932.1"/>
    <property type="molecule type" value="Genomic_DNA"/>
</dbReference>
<dbReference type="PANTHER" id="PTHR32141">
    <property type="match status" value="1"/>
</dbReference>
<organism evidence="2 3">
    <name type="scientific">Moniliophthora roreri</name>
    <name type="common">Frosty pod rot fungus</name>
    <name type="synonym">Monilia roreri</name>
    <dbReference type="NCBI Taxonomy" id="221103"/>
    <lineage>
        <taxon>Eukaryota</taxon>
        <taxon>Fungi</taxon>
        <taxon>Dikarya</taxon>
        <taxon>Basidiomycota</taxon>
        <taxon>Agaricomycotina</taxon>
        <taxon>Agaricomycetes</taxon>
        <taxon>Agaricomycetidae</taxon>
        <taxon>Agaricales</taxon>
        <taxon>Marasmiineae</taxon>
        <taxon>Marasmiaceae</taxon>
        <taxon>Moniliophthora</taxon>
    </lineage>
</organism>
<sequence length="542" mass="60899">MPQLSLKANRTRSSVGTKPHPIAHISRLPNEVLGIIFTFCVQLTLQCASTSNRPWRCRTWIWVSHVCRHWRSVALSCTGMWTKPDFGIPALAKEMLIRAKSAPLRIDAHLQRHPSPSPAYHSLNLVEEALQDISRVSELRITAEIDILEKLFSGQLQQAPLLSTLDIRALELDDDLYFLPDNLFGGEAPRLRELTLMGCRFRSDYLFLSKLRSITMHSHRSANSPLPKEFIQALQRMPDLERLDLEGNLPLGSSIPDVVVTLPRLRSVRLSGTLENSVGLLGCLNIPITTSISLEGFAEEPGTLDSLARCLFHFFPLSLPSGSSSRIVKALTLESTRRNDGARFALTASDYAGQSMYGPSFTLRLEEALYPVSDLSADIIAHVVLGVLPLSHLRDLHLSVNAFTAKHYTKYFGTLSGLETIRVRGNGARGLAASLSESKNVYPSLKKLVFWDVDYQSDSIFFITLVASLRFRLEQGRPLEKLEIKEAFNFSKNQRNMLRPVVLELDWDGMVRTAEFEMDLEDESDGLSQENDSDEYYHDDDD</sequence>
<dbReference type="eggNOG" id="ENOG502RCBM">
    <property type="taxonomic scope" value="Eukaryota"/>
</dbReference>
<gene>
    <name evidence="2" type="ORF">WG66_6466</name>
</gene>
<accession>A0A0W0FX49</accession>
<dbReference type="SUPFAM" id="SSF52047">
    <property type="entry name" value="RNI-like"/>
    <property type="match status" value="1"/>
</dbReference>
<dbReference type="InterPro" id="IPR032675">
    <property type="entry name" value="LRR_dom_sf"/>
</dbReference>
<evidence type="ECO:0000256" key="1">
    <source>
        <dbReference type="SAM" id="MobiDB-lite"/>
    </source>
</evidence>
<dbReference type="AlphaFoldDB" id="A0A0W0FX49"/>
<feature type="region of interest" description="Disordered" evidence="1">
    <location>
        <begin position="520"/>
        <end position="542"/>
    </location>
</feature>
<evidence type="ECO:0000313" key="2">
    <source>
        <dbReference type="EMBL" id="KTB40932.1"/>
    </source>
</evidence>
<dbReference type="PANTHER" id="PTHR32141:SF98">
    <property type="entry name" value="FBD DOMAIN-CONTAINING PROTEIN"/>
    <property type="match status" value="1"/>
</dbReference>
<evidence type="ECO:0000313" key="3">
    <source>
        <dbReference type="Proteomes" id="UP000054988"/>
    </source>
</evidence>
<protein>
    <submittedName>
        <fullName evidence="2">Uncharacterized protein</fullName>
    </submittedName>
</protein>
<dbReference type="Gene3D" id="3.80.10.10">
    <property type="entry name" value="Ribonuclease Inhibitor"/>
    <property type="match status" value="1"/>
</dbReference>
<dbReference type="InterPro" id="IPR055302">
    <property type="entry name" value="F-box_dom-containing"/>
</dbReference>
<comment type="caution">
    <text evidence="2">The sequence shown here is derived from an EMBL/GenBank/DDBJ whole genome shotgun (WGS) entry which is preliminary data.</text>
</comment>
<proteinExistence type="predicted"/>
<reference evidence="2 3" key="1">
    <citation type="submission" date="2015-12" db="EMBL/GenBank/DDBJ databases">
        <title>Draft genome sequence of Moniliophthora roreri, the causal agent of frosty pod rot of cacao.</title>
        <authorList>
            <person name="Aime M.C."/>
            <person name="Diaz-Valderrama J.R."/>
            <person name="Kijpornyongpan T."/>
            <person name="Phillips-Mora W."/>
        </authorList>
    </citation>
    <scope>NUCLEOTIDE SEQUENCE [LARGE SCALE GENOMIC DNA]</scope>
    <source>
        <strain evidence="2 3">MCA 2952</strain>
    </source>
</reference>